<dbReference type="SUPFAM" id="SSF56349">
    <property type="entry name" value="DNA breaking-rejoining enzymes"/>
    <property type="match status" value="1"/>
</dbReference>
<keyword evidence="5 11" id="KW-0132">Cell division</keyword>
<sequence length="305" mass="35028">MMIPLFSPYKILLDSFLNYLTLERNFSSHTITSYANDLNRYLLFMQHSEKQIKAVVLTDIQHFIQELHEAGLESRSISRNISAIRSFHKFLIRENILEENAAKSLHQPKPGLHLPTVLSVDEVFRLLDAPLLEKPPGKYFLRDKVLLELLYATGVRVSELINIQQSNCYLDAGFARIFGKGSKERLVPVGHTAIEWIRRYQQELRLNMANRESGDYLFLNARGKQLSRMSAWNIVRRLSSVAGLTKKISPHTLRHTFATHLLEGGADLRAVQEMLGHSSIIATQIYTHIDRSFIKEAHKTFHPRG</sequence>
<evidence type="ECO:0000256" key="4">
    <source>
        <dbReference type="ARBA" id="ARBA00022490"/>
    </source>
</evidence>
<dbReference type="InterPro" id="IPR023009">
    <property type="entry name" value="Tyrosine_recombinase_XerC/XerD"/>
</dbReference>
<dbReference type="GO" id="GO:0009037">
    <property type="term" value="F:tyrosine-based site-specific recombinase activity"/>
    <property type="evidence" value="ECO:0007669"/>
    <property type="project" value="UniProtKB-UniRule"/>
</dbReference>
<dbReference type="AlphaFoldDB" id="B3ENZ1"/>
<accession>B3ENZ1</accession>
<dbReference type="NCBIfam" id="NF040815">
    <property type="entry name" value="recomb_XerA_Arch"/>
    <property type="match status" value="1"/>
</dbReference>
<feature type="active site" evidence="11">
    <location>
        <position position="254"/>
    </location>
</feature>
<dbReference type="PANTHER" id="PTHR30349">
    <property type="entry name" value="PHAGE INTEGRASE-RELATED"/>
    <property type="match status" value="1"/>
</dbReference>
<dbReference type="PANTHER" id="PTHR30349:SF81">
    <property type="entry name" value="TYROSINE RECOMBINASE XERC"/>
    <property type="match status" value="1"/>
</dbReference>
<keyword evidence="9 11" id="KW-0233">DNA recombination</keyword>
<dbReference type="InterPro" id="IPR013762">
    <property type="entry name" value="Integrase-like_cat_sf"/>
</dbReference>
<dbReference type="eggNOG" id="COG4974">
    <property type="taxonomic scope" value="Bacteria"/>
</dbReference>
<dbReference type="CDD" id="cd00798">
    <property type="entry name" value="INT_XerDC_C"/>
    <property type="match status" value="1"/>
</dbReference>
<feature type="domain" description="Tyr recombinase" evidence="12">
    <location>
        <begin position="113"/>
        <end position="299"/>
    </location>
</feature>
<dbReference type="InterPro" id="IPR010998">
    <property type="entry name" value="Integrase_recombinase_N"/>
</dbReference>
<evidence type="ECO:0000259" key="13">
    <source>
        <dbReference type="PROSITE" id="PS51900"/>
    </source>
</evidence>
<dbReference type="GO" id="GO:0006313">
    <property type="term" value="P:DNA transposition"/>
    <property type="evidence" value="ECO:0007669"/>
    <property type="project" value="UniProtKB-UniRule"/>
</dbReference>
<evidence type="ECO:0000256" key="9">
    <source>
        <dbReference type="ARBA" id="ARBA00023172"/>
    </source>
</evidence>
<evidence type="ECO:0000256" key="8">
    <source>
        <dbReference type="ARBA" id="ARBA00023125"/>
    </source>
</evidence>
<feature type="active site" evidence="11">
    <location>
        <position position="251"/>
    </location>
</feature>
<dbReference type="InterPro" id="IPR044068">
    <property type="entry name" value="CB"/>
</dbReference>
<name>B3ENZ1_CHLPB</name>
<dbReference type="InterPro" id="IPR002104">
    <property type="entry name" value="Integrase_catalytic"/>
</dbReference>
<gene>
    <name evidence="11" type="primary">xerD</name>
    <name evidence="14" type="ordered locus">Cphamn1_0817</name>
</gene>
<feature type="active site" description="O-(3'-phospho-DNA)-tyrosine intermediate" evidence="11">
    <location>
        <position position="286"/>
    </location>
</feature>
<dbReference type="InterPro" id="IPR050090">
    <property type="entry name" value="Tyrosine_recombinase_XerCD"/>
</dbReference>
<evidence type="ECO:0000256" key="2">
    <source>
        <dbReference type="ARBA" id="ARBA00010450"/>
    </source>
</evidence>
<dbReference type="GO" id="GO:0051301">
    <property type="term" value="P:cell division"/>
    <property type="evidence" value="ECO:0007669"/>
    <property type="project" value="UniProtKB-KW"/>
</dbReference>
<dbReference type="Gene3D" id="1.10.443.10">
    <property type="entry name" value="Intergrase catalytic core"/>
    <property type="match status" value="1"/>
</dbReference>
<evidence type="ECO:0000313" key="14">
    <source>
        <dbReference type="EMBL" id="ACE03768.1"/>
    </source>
</evidence>
<feature type="domain" description="Core-binding (CB)" evidence="13">
    <location>
        <begin position="7"/>
        <end position="92"/>
    </location>
</feature>
<dbReference type="HAMAP" id="MF_01807">
    <property type="entry name" value="Recomb_XerD"/>
    <property type="match status" value="1"/>
</dbReference>
<comment type="similarity">
    <text evidence="2 11">Belongs to the 'phage' integrase family. XerD subfamily.</text>
</comment>
<evidence type="ECO:0000256" key="10">
    <source>
        <dbReference type="ARBA" id="ARBA00023306"/>
    </source>
</evidence>
<feature type="active site" evidence="11">
    <location>
        <position position="180"/>
    </location>
</feature>
<evidence type="ECO:0000256" key="3">
    <source>
        <dbReference type="ARBA" id="ARBA00015810"/>
    </source>
</evidence>
<evidence type="ECO:0000256" key="7">
    <source>
        <dbReference type="ARBA" id="ARBA00022908"/>
    </source>
</evidence>
<dbReference type="EMBL" id="CP001101">
    <property type="protein sequence ID" value="ACE03768.1"/>
    <property type="molecule type" value="Genomic_DNA"/>
</dbReference>
<evidence type="ECO:0000256" key="5">
    <source>
        <dbReference type="ARBA" id="ARBA00022618"/>
    </source>
</evidence>
<evidence type="ECO:0000256" key="1">
    <source>
        <dbReference type="ARBA" id="ARBA00004496"/>
    </source>
</evidence>
<evidence type="ECO:0000256" key="6">
    <source>
        <dbReference type="ARBA" id="ARBA00022829"/>
    </source>
</evidence>
<dbReference type="InterPro" id="IPR011010">
    <property type="entry name" value="DNA_brk_join_enz"/>
</dbReference>
<dbReference type="Pfam" id="PF00589">
    <property type="entry name" value="Phage_integrase"/>
    <property type="match status" value="1"/>
</dbReference>
<dbReference type="Gene3D" id="1.10.150.130">
    <property type="match status" value="1"/>
</dbReference>
<keyword evidence="6 11" id="KW-0159">Chromosome partition</keyword>
<evidence type="ECO:0000259" key="12">
    <source>
        <dbReference type="PROSITE" id="PS51898"/>
    </source>
</evidence>
<keyword evidence="10 11" id="KW-0131">Cell cycle</keyword>
<feature type="active site" evidence="11">
    <location>
        <position position="156"/>
    </location>
</feature>
<organism evidence="14">
    <name type="scientific">Chlorobium phaeobacteroides (strain BS1)</name>
    <dbReference type="NCBI Taxonomy" id="331678"/>
    <lineage>
        <taxon>Bacteria</taxon>
        <taxon>Pseudomonadati</taxon>
        <taxon>Chlorobiota</taxon>
        <taxon>Chlorobiia</taxon>
        <taxon>Chlorobiales</taxon>
        <taxon>Chlorobiaceae</taxon>
        <taxon>Chlorobium/Pelodictyon group</taxon>
        <taxon>Chlorobium</taxon>
    </lineage>
</organism>
<dbReference type="PROSITE" id="PS51898">
    <property type="entry name" value="TYR_RECOMBINASE"/>
    <property type="match status" value="1"/>
</dbReference>
<dbReference type="InterPro" id="IPR004107">
    <property type="entry name" value="Integrase_SAM-like_N"/>
</dbReference>
<dbReference type="GO" id="GO:0007059">
    <property type="term" value="P:chromosome segregation"/>
    <property type="evidence" value="ECO:0007669"/>
    <property type="project" value="UniProtKB-UniRule"/>
</dbReference>
<dbReference type="PROSITE" id="PS51900">
    <property type="entry name" value="CB"/>
    <property type="match status" value="1"/>
</dbReference>
<dbReference type="NCBIfam" id="TIGR02225">
    <property type="entry name" value="recomb_XerD"/>
    <property type="match status" value="1"/>
</dbReference>
<dbReference type="GO" id="GO:0003677">
    <property type="term" value="F:DNA binding"/>
    <property type="evidence" value="ECO:0007669"/>
    <property type="project" value="UniProtKB-UniRule"/>
</dbReference>
<feature type="active site" evidence="11">
    <location>
        <position position="277"/>
    </location>
</feature>
<reference evidence="14" key="1">
    <citation type="submission" date="2008-06" db="EMBL/GenBank/DDBJ databases">
        <title>Complete sequence of Chlorobium phaeobacteroides BS1.</title>
        <authorList>
            <consortium name="US DOE Joint Genome Institute"/>
            <person name="Lucas S."/>
            <person name="Copeland A."/>
            <person name="Lapidus A."/>
            <person name="Glavina del Rio T."/>
            <person name="Dalin E."/>
            <person name="Tice H."/>
            <person name="Bruce D."/>
            <person name="Goodwin L."/>
            <person name="Pitluck S."/>
            <person name="Schmutz J."/>
            <person name="Larimer F."/>
            <person name="Land M."/>
            <person name="Hauser L."/>
            <person name="Kyrpides N."/>
            <person name="Ovchinnikova G."/>
            <person name="Li T."/>
            <person name="Liu Z."/>
            <person name="Zhao F."/>
            <person name="Overmann J."/>
            <person name="Bryant D.A."/>
            <person name="Richardson P."/>
        </authorList>
    </citation>
    <scope>NUCLEOTIDE SEQUENCE [LARGE SCALE GENOMIC DNA]</scope>
    <source>
        <strain evidence="14">BS1</strain>
    </source>
</reference>
<dbReference type="KEGG" id="cpb:Cphamn1_0817"/>
<dbReference type="HAMAP" id="MF_01808">
    <property type="entry name" value="Recomb_XerC_XerD"/>
    <property type="match status" value="1"/>
</dbReference>
<dbReference type="HOGENOM" id="CLU_027562_9_6_10"/>
<keyword evidence="7 11" id="KW-0229">DNA integration</keyword>
<dbReference type="STRING" id="331678.Cphamn1_0817"/>
<dbReference type="NCBIfam" id="NF001399">
    <property type="entry name" value="PRK00283.1"/>
    <property type="match status" value="1"/>
</dbReference>
<protein>
    <recommendedName>
        <fullName evidence="3 11">Tyrosine recombinase XerD</fullName>
    </recommendedName>
</protein>
<dbReference type="GO" id="GO:0005737">
    <property type="term" value="C:cytoplasm"/>
    <property type="evidence" value="ECO:0007669"/>
    <property type="project" value="UniProtKB-SubCell"/>
</dbReference>
<dbReference type="Pfam" id="PF02899">
    <property type="entry name" value="Phage_int_SAM_1"/>
    <property type="match status" value="1"/>
</dbReference>
<keyword evidence="8 11" id="KW-0238">DNA-binding</keyword>
<evidence type="ECO:0000256" key="11">
    <source>
        <dbReference type="HAMAP-Rule" id="MF_01807"/>
    </source>
</evidence>
<comment type="subcellular location">
    <subcellularLocation>
        <location evidence="1 11">Cytoplasm</location>
    </subcellularLocation>
</comment>
<dbReference type="InterPro" id="IPR011932">
    <property type="entry name" value="Recomb_XerD"/>
</dbReference>
<keyword evidence="4 11" id="KW-0963">Cytoplasm</keyword>
<comment type="subunit">
    <text evidence="11">Forms a cyclic heterotetrameric complex composed of two molecules of XerC and two molecules of XerD.</text>
</comment>
<comment type="function">
    <text evidence="11">Site-specific tyrosine recombinase, which acts by catalyzing the cutting and rejoining of the recombining DNA molecules. The XerC-XerD complex is essential to convert dimers of the bacterial chromosome into monomers to permit their segregation at cell division. It also contributes to the segregational stability of plasmids.</text>
</comment>
<proteinExistence type="inferred from homology"/>